<dbReference type="InterPro" id="IPR027599">
    <property type="entry name" value="PqqD-rel_X"/>
</dbReference>
<dbReference type="Proteomes" id="UP000316473">
    <property type="component" value="Chromosome"/>
</dbReference>
<accession>A0A4Y1YQC0</accession>
<dbReference type="InterPro" id="IPR008792">
    <property type="entry name" value="PQQD"/>
</dbReference>
<dbReference type="NCBIfam" id="TIGR04353">
    <property type="entry name" value="PqqD_rel_X"/>
    <property type="match status" value="1"/>
</dbReference>
<dbReference type="AlphaFoldDB" id="A0A4Y1YQC0"/>
<protein>
    <recommendedName>
        <fullName evidence="3">Coenzyme PQQ synthesis protein D</fullName>
    </recommendedName>
</protein>
<evidence type="ECO:0000313" key="2">
    <source>
        <dbReference type="Proteomes" id="UP000316473"/>
    </source>
</evidence>
<evidence type="ECO:0008006" key="3">
    <source>
        <dbReference type="Google" id="ProtNLM"/>
    </source>
</evidence>
<keyword evidence="2" id="KW-1185">Reference proteome</keyword>
<dbReference type="Pfam" id="PF05402">
    <property type="entry name" value="PqqD"/>
    <property type="match status" value="1"/>
</dbReference>
<dbReference type="EMBL" id="AP019755">
    <property type="protein sequence ID" value="BBL34997.1"/>
    <property type="molecule type" value="Genomic_DNA"/>
</dbReference>
<gene>
    <name evidence="1" type="ORF">Nstercoris_01251</name>
</gene>
<evidence type="ECO:0000313" key="1">
    <source>
        <dbReference type="EMBL" id="BBL34997.1"/>
    </source>
</evidence>
<proteinExistence type="predicted"/>
<dbReference type="KEGG" id="nst:Nstercoris_01251"/>
<reference evidence="1 2" key="1">
    <citation type="submission" date="2019-06" db="EMBL/GenBank/DDBJ databases">
        <title>Nitrosomonas stercoris KYUHI-S whole genome shotgun sequence.</title>
        <authorList>
            <person name="Nakagawa T."/>
            <person name="Tsuchiya Y."/>
            <person name="Takahashi R."/>
        </authorList>
    </citation>
    <scope>NUCLEOTIDE SEQUENCE [LARGE SCALE GENOMIC DNA]</scope>
    <source>
        <strain evidence="1 2">KYUHI-S</strain>
    </source>
</reference>
<name>A0A4Y1YQC0_9PROT</name>
<sequence length="95" mass="11131">MNLWRRPDLSSLHIENWAGEFTIFQRESGKTHFLNEMGLRILTILDQSPTSLDTLCQKLSKYFTVQPDSQFSEQIARTLRRYEALGLVEEVIKNE</sequence>
<organism evidence="1 2">
    <name type="scientific">Nitrosomonas stercoris</name>
    <dbReference type="NCBI Taxonomy" id="1444684"/>
    <lineage>
        <taxon>Bacteria</taxon>
        <taxon>Pseudomonadati</taxon>
        <taxon>Pseudomonadota</taxon>
        <taxon>Betaproteobacteria</taxon>
        <taxon>Nitrosomonadales</taxon>
        <taxon>Nitrosomonadaceae</taxon>
        <taxon>Nitrosomonas</taxon>
    </lineage>
</organism>